<dbReference type="InterPro" id="IPR008778">
    <property type="entry name" value="Pirin_C_dom"/>
</dbReference>
<dbReference type="PIRSF" id="PIRSF006232">
    <property type="entry name" value="Pirin"/>
    <property type="match status" value="1"/>
</dbReference>
<dbReference type="InterPro" id="IPR003829">
    <property type="entry name" value="Pirin_N_dom"/>
</dbReference>
<protein>
    <submittedName>
        <fullName evidence="5">Pirin family protein</fullName>
    </submittedName>
</protein>
<evidence type="ECO:0000256" key="2">
    <source>
        <dbReference type="RuleBase" id="RU003457"/>
    </source>
</evidence>
<dbReference type="Gene3D" id="2.60.120.10">
    <property type="entry name" value="Jelly Rolls"/>
    <property type="match status" value="2"/>
</dbReference>
<dbReference type="PANTHER" id="PTHR13903">
    <property type="entry name" value="PIRIN-RELATED"/>
    <property type="match status" value="1"/>
</dbReference>
<sequence length="292" mass="32698">MSNIDLIIEERASDIGNFLVGRLLPFRKKRMVGPFIFIDHMGPAHLPPGEKLNVGPHPHIGLSTLTYLLEGVIRHRDSLGTDIEIRPGAVNLMKAGKGIVHSERTPPSHIAEDKIVHGLQIWLALPKEIENSTPEFTHVEAKDIPVLKEEHLSIRCVLGEFGGMKSPVPMHSPSYMLELKADEDVEVNIGDELFGESGLYVIEGSVETDGHVFGEKQLLIAKESTLCSFTLKKNSMAFIFGGDKFPEERFIYWNFVSSDKETLESAKTKWKNHQFPDIEGETDRVPLPAEKR</sequence>
<evidence type="ECO:0000259" key="4">
    <source>
        <dbReference type="Pfam" id="PF05726"/>
    </source>
</evidence>
<dbReference type="InterPro" id="IPR014710">
    <property type="entry name" value="RmlC-like_jellyroll"/>
</dbReference>
<gene>
    <name evidence="5" type="ORF">GCM10009118_16930</name>
</gene>
<accession>A0ABN1MR13</accession>
<evidence type="ECO:0000256" key="1">
    <source>
        <dbReference type="ARBA" id="ARBA00008416"/>
    </source>
</evidence>
<dbReference type="CDD" id="cd02909">
    <property type="entry name" value="cupin_pirin_N"/>
    <property type="match status" value="1"/>
</dbReference>
<name>A0ABN1MR13_9FLAO</name>
<dbReference type="PANTHER" id="PTHR13903:SF8">
    <property type="entry name" value="PIRIN"/>
    <property type="match status" value="1"/>
</dbReference>
<feature type="domain" description="Pirin C-terminal" evidence="4">
    <location>
        <begin position="178"/>
        <end position="275"/>
    </location>
</feature>
<keyword evidence="6" id="KW-1185">Reference proteome</keyword>
<dbReference type="EMBL" id="BAAAFH010000011">
    <property type="protein sequence ID" value="GAA0875284.1"/>
    <property type="molecule type" value="Genomic_DNA"/>
</dbReference>
<dbReference type="SUPFAM" id="SSF51182">
    <property type="entry name" value="RmlC-like cupins"/>
    <property type="match status" value="1"/>
</dbReference>
<feature type="domain" description="Pirin N-terminal" evidence="3">
    <location>
        <begin position="26"/>
        <end position="123"/>
    </location>
</feature>
<comment type="caution">
    <text evidence="5">The sequence shown here is derived from an EMBL/GenBank/DDBJ whole genome shotgun (WGS) entry which is preliminary data.</text>
</comment>
<evidence type="ECO:0000313" key="5">
    <source>
        <dbReference type="EMBL" id="GAA0875284.1"/>
    </source>
</evidence>
<evidence type="ECO:0000259" key="3">
    <source>
        <dbReference type="Pfam" id="PF02678"/>
    </source>
</evidence>
<dbReference type="InterPro" id="IPR012093">
    <property type="entry name" value="Pirin"/>
</dbReference>
<dbReference type="Proteomes" id="UP001501126">
    <property type="component" value="Unassembled WGS sequence"/>
</dbReference>
<dbReference type="Pfam" id="PF05726">
    <property type="entry name" value="Pirin_C"/>
    <property type="match status" value="1"/>
</dbReference>
<proteinExistence type="inferred from homology"/>
<organism evidence="5 6">
    <name type="scientific">Wandonia haliotis</name>
    <dbReference type="NCBI Taxonomy" id="574963"/>
    <lineage>
        <taxon>Bacteria</taxon>
        <taxon>Pseudomonadati</taxon>
        <taxon>Bacteroidota</taxon>
        <taxon>Flavobacteriia</taxon>
        <taxon>Flavobacteriales</taxon>
        <taxon>Crocinitomicaceae</taxon>
        <taxon>Wandonia</taxon>
    </lineage>
</organism>
<dbReference type="InterPro" id="IPR011051">
    <property type="entry name" value="RmlC_Cupin_sf"/>
</dbReference>
<comment type="similarity">
    <text evidence="1 2">Belongs to the pirin family.</text>
</comment>
<evidence type="ECO:0000313" key="6">
    <source>
        <dbReference type="Proteomes" id="UP001501126"/>
    </source>
</evidence>
<dbReference type="Pfam" id="PF02678">
    <property type="entry name" value="Pirin"/>
    <property type="match status" value="1"/>
</dbReference>
<reference evidence="5 6" key="1">
    <citation type="journal article" date="2019" name="Int. J. Syst. Evol. Microbiol.">
        <title>The Global Catalogue of Microorganisms (GCM) 10K type strain sequencing project: providing services to taxonomists for standard genome sequencing and annotation.</title>
        <authorList>
            <consortium name="The Broad Institute Genomics Platform"/>
            <consortium name="The Broad Institute Genome Sequencing Center for Infectious Disease"/>
            <person name="Wu L."/>
            <person name="Ma J."/>
        </authorList>
    </citation>
    <scope>NUCLEOTIDE SEQUENCE [LARGE SCALE GENOMIC DNA]</scope>
    <source>
        <strain evidence="5 6">JCM 16083</strain>
    </source>
</reference>
<dbReference type="RefSeq" id="WP_343786604.1">
    <property type="nucleotide sequence ID" value="NZ_BAAAFH010000011.1"/>
</dbReference>